<dbReference type="KEGG" id="egr:104444452"/>
<dbReference type="Pfam" id="PF13405">
    <property type="entry name" value="EF-hand_6"/>
    <property type="match status" value="1"/>
</dbReference>
<keyword evidence="2" id="KW-0479">Metal-binding</keyword>
<dbReference type="PROSITE" id="PS00018">
    <property type="entry name" value="EF_HAND_1"/>
    <property type="match status" value="3"/>
</dbReference>
<dbReference type="eggNOG" id="KOG0027">
    <property type="taxonomic scope" value="Eukaryota"/>
</dbReference>
<dbReference type="InterPro" id="IPR018247">
    <property type="entry name" value="EF_Hand_1_Ca_BS"/>
</dbReference>
<dbReference type="CDD" id="cd00051">
    <property type="entry name" value="EFh"/>
    <property type="match status" value="1"/>
</dbReference>
<dbReference type="OrthoDB" id="26525at2759"/>
<dbReference type="GO" id="GO:0005509">
    <property type="term" value="F:calcium ion binding"/>
    <property type="evidence" value="ECO:0000318"/>
    <property type="project" value="GO_Central"/>
</dbReference>
<protein>
    <recommendedName>
        <fullName evidence="6">EF-hand domain-containing protein</fullName>
    </recommendedName>
</protein>
<dbReference type="Pfam" id="PF13499">
    <property type="entry name" value="EF-hand_7"/>
    <property type="match status" value="1"/>
</dbReference>
<feature type="domain" description="EF-hand" evidence="6">
    <location>
        <begin position="81"/>
        <end position="116"/>
    </location>
</feature>
<dbReference type="Gramene" id="KCW90088">
    <property type="protein sequence ID" value="KCW90088"/>
    <property type="gene ID" value="EUGRSUZ_A02286"/>
</dbReference>
<dbReference type="InterPro" id="IPR039647">
    <property type="entry name" value="EF_hand_pair_protein_CML-like"/>
</dbReference>
<dbReference type="STRING" id="71139.A0A059DH50"/>
<dbReference type="PROSITE" id="PS50222">
    <property type="entry name" value="EF_HAND_2"/>
    <property type="match status" value="3"/>
</dbReference>
<evidence type="ECO:0000256" key="1">
    <source>
        <dbReference type="ARBA" id="ARBA00003291"/>
    </source>
</evidence>
<keyword evidence="4" id="KW-0106">Calcium</keyword>
<dbReference type="FunCoup" id="A0A059DH50">
    <property type="interactions" value="306"/>
</dbReference>
<evidence type="ECO:0000313" key="7">
    <source>
        <dbReference type="EMBL" id="KCW90088.1"/>
    </source>
</evidence>
<dbReference type="OMA" id="LNPKRFF"/>
<evidence type="ECO:0000256" key="3">
    <source>
        <dbReference type="ARBA" id="ARBA00022737"/>
    </source>
</evidence>
<evidence type="ECO:0000256" key="2">
    <source>
        <dbReference type="ARBA" id="ARBA00022723"/>
    </source>
</evidence>
<dbReference type="FunFam" id="1.10.238.10:FF:000089">
    <property type="entry name" value="calmodulin-like protein 3"/>
    <property type="match status" value="1"/>
</dbReference>
<gene>
    <name evidence="7" type="ORF">EUGRSUZ_A02286</name>
</gene>
<dbReference type="InterPro" id="IPR002048">
    <property type="entry name" value="EF_hand_dom"/>
</dbReference>
<dbReference type="EMBL" id="KK198753">
    <property type="protein sequence ID" value="KCW90088.1"/>
    <property type="molecule type" value="Genomic_DNA"/>
</dbReference>
<organism evidence="7">
    <name type="scientific">Eucalyptus grandis</name>
    <name type="common">Flooded gum</name>
    <dbReference type="NCBI Taxonomy" id="71139"/>
    <lineage>
        <taxon>Eukaryota</taxon>
        <taxon>Viridiplantae</taxon>
        <taxon>Streptophyta</taxon>
        <taxon>Embryophyta</taxon>
        <taxon>Tracheophyta</taxon>
        <taxon>Spermatophyta</taxon>
        <taxon>Magnoliopsida</taxon>
        <taxon>eudicotyledons</taxon>
        <taxon>Gunneridae</taxon>
        <taxon>Pentapetalae</taxon>
        <taxon>rosids</taxon>
        <taxon>malvids</taxon>
        <taxon>Myrtales</taxon>
        <taxon>Myrtaceae</taxon>
        <taxon>Myrtoideae</taxon>
        <taxon>Eucalypteae</taxon>
        <taxon>Eucalyptus</taxon>
    </lineage>
</organism>
<sequence length="224" mass="23633">MRLVKITSKALKLSPKHLFGSRKGRSVASRSETPSFGAASSSSSSSDESSSSVLKGESLTPTSVLGRGGGGGGGGGGVWAGSNLELARAFGLIDRDGDGILSRKELEALLSRLGSRDEVAVMLSEVGCHGEGEDAAVSIEELLSRVGPACGPACDDAELRETFEFFDADHDGKITAEELLGVFAAFGDERCTLEECRRMISEVDKNGDGFVCFEDFTRMMELPR</sequence>
<proteinExistence type="predicted"/>
<feature type="region of interest" description="Disordered" evidence="5">
    <location>
        <begin position="21"/>
        <end position="72"/>
    </location>
</feature>
<dbReference type="SMART" id="SM00054">
    <property type="entry name" value="EFh"/>
    <property type="match status" value="3"/>
</dbReference>
<evidence type="ECO:0000256" key="4">
    <source>
        <dbReference type="ARBA" id="ARBA00022837"/>
    </source>
</evidence>
<dbReference type="GO" id="GO:0005737">
    <property type="term" value="C:cytoplasm"/>
    <property type="evidence" value="ECO:0007669"/>
    <property type="project" value="UniProtKB-ARBA"/>
</dbReference>
<feature type="compositionally biased region" description="Low complexity" evidence="5">
    <location>
        <begin position="40"/>
        <end position="52"/>
    </location>
</feature>
<name>A0A059DH50_EUCGR</name>
<dbReference type="SUPFAM" id="SSF47473">
    <property type="entry name" value="EF-hand"/>
    <property type="match status" value="1"/>
</dbReference>
<dbReference type="AlphaFoldDB" id="A0A059DH50"/>
<accession>A0A059DH50</accession>
<evidence type="ECO:0000256" key="5">
    <source>
        <dbReference type="SAM" id="MobiDB-lite"/>
    </source>
</evidence>
<feature type="domain" description="EF-hand" evidence="6">
    <location>
        <begin position="154"/>
        <end position="189"/>
    </location>
</feature>
<reference evidence="7" key="1">
    <citation type="submission" date="2013-07" db="EMBL/GenBank/DDBJ databases">
        <title>The genome of Eucalyptus grandis.</title>
        <authorList>
            <person name="Schmutz J."/>
            <person name="Hayes R."/>
            <person name="Myburg A."/>
            <person name="Tuskan G."/>
            <person name="Grattapaglia D."/>
            <person name="Rokhsar D.S."/>
        </authorList>
    </citation>
    <scope>NUCLEOTIDE SEQUENCE</scope>
    <source>
        <tissue evidence="7">Leaf extractions</tissue>
    </source>
</reference>
<dbReference type="Gene3D" id="1.10.238.10">
    <property type="entry name" value="EF-hand"/>
    <property type="match status" value="2"/>
</dbReference>
<evidence type="ECO:0000259" key="6">
    <source>
        <dbReference type="PROSITE" id="PS50222"/>
    </source>
</evidence>
<feature type="domain" description="EF-hand" evidence="6">
    <location>
        <begin position="191"/>
        <end position="224"/>
    </location>
</feature>
<dbReference type="PANTHER" id="PTHR10891">
    <property type="entry name" value="EF-HAND CALCIUM-BINDING DOMAIN CONTAINING PROTEIN"/>
    <property type="match status" value="1"/>
</dbReference>
<comment type="function">
    <text evidence="1">Potential calcium sensor.</text>
</comment>
<dbReference type="InterPro" id="IPR011992">
    <property type="entry name" value="EF-hand-dom_pair"/>
</dbReference>
<dbReference type="InParanoid" id="A0A059DH50"/>
<keyword evidence="3" id="KW-0677">Repeat</keyword>